<dbReference type="Gene3D" id="3.30.460.10">
    <property type="entry name" value="Beta Polymerase, domain 2"/>
    <property type="match status" value="1"/>
</dbReference>
<dbReference type="GO" id="GO:0016779">
    <property type="term" value="F:nucleotidyltransferase activity"/>
    <property type="evidence" value="ECO:0007669"/>
    <property type="project" value="UniProtKB-KW"/>
</dbReference>
<comment type="caution">
    <text evidence="2">The sequence shown here is derived from an EMBL/GenBank/DDBJ whole genome shotgun (WGS) entry which is preliminary data.</text>
</comment>
<gene>
    <name evidence="2" type="ORF">QJU78_09495</name>
</gene>
<dbReference type="AlphaFoldDB" id="A0AAW8CK25"/>
<dbReference type="EC" id="2.7.7.-" evidence="2"/>
<evidence type="ECO:0000259" key="1">
    <source>
        <dbReference type="Pfam" id="PF18765"/>
    </source>
</evidence>
<organism evidence="2 3">
    <name type="scientific">Pasteurella atlantica</name>
    <dbReference type="NCBI Taxonomy" id="2827233"/>
    <lineage>
        <taxon>Bacteria</taxon>
        <taxon>Pseudomonadati</taxon>
        <taxon>Pseudomonadota</taxon>
        <taxon>Gammaproteobacteria</taxon>
        <taxon>Pasteurellales</taxon>
        <taxon>Pasteurellaceae</taxon>
        <taxon>Pasteurella</taxon>
    </lineage>
</organism>
<dbReference type="EMBL" id="JASAYJ010000024">
    <property type="protein sequence ID" value="MDP8187989.1"/>
    <property type="molecule type" value="Genomic_DNA"/>
</dbReference>
<dbReference type="Proteomes" id="UP001230466">
    <property type="component" value="Unassembled WGS sequence"/>
</dbReference>
<proteinExistence type="predicted"/>
<dbReference type="CDD" id="cd05403">
    <property type="entry name" value="NT_KNTase_like"/>
    <property type="match status" value="1"/>
</dbReference>
<keyword evidence="2" id="KW-0808">Transferase</keyword>
<keyword evidence="2" id="KW-0548">Nucleotidyltransferase</keyword>
<dbReference type="InterPro" id="IPR043519">
    <property type="entry name" value="NT_sf"/>
</dbReference>
<dbReference type="RefSeq" id="WP_211599217.1">
    <property type="nucleotide sequence ID" value="NZ_JAGRQI010000025.1"/>
</dbReference>
<reference evidence="2" key="1">
    <citation type="journal article" date="2023" name="Front. Microbiol.">
        <title>Phylogeography and host specificity of Pasteurellaceae pathogenic to sea-farmed fish in the north-east Atlantic.</title>
        <authorList>
            <person name="Gulla S."/>
            <person name="Colquhoun D.J."/>
            <person name="Olsen A.B."/>
            <person name="Spilsberg B."/>
            <person name="Lagesen K."/>
            <person name="Aakesson C.P."/>
            <person name="Strom S."/>
            <person name="Manji F."/>
            <person name="Birkbeck T.H."/>
            <person name="Nilsen H.K."/>
        </authorList>
    </citation>
    <scope>NUCLEOTIDE SEQUENCE</scope>
    <source>
        <strain evidence="2">VIB1234</strain>
    </source>
</reference>
<evidence type="ECO:0000313" key="3">
    <source>
        <dbReference type="Proteomes" id="UP001230466"/>
    </source>
</evidence>
<dbReference type="Pfam" id="PF18765">
    <property type="entry name" value="Polbeta"/>
    <property type="match status" value="1"/>
</dbReference>
<evidence type="ECO:0000313" key="2">
    <source>
        <dbReference type="EMBL" id="MDP8187989.1"/>
    </source>
</evidence>
<dbReference type="InterPro" id="IPR041633">
    <property type="entry name" value="Polbeta"/>
</dbReference>
<feature type="domain" description="Polymerase beta nucleotidyltransferase" evidence="1">
    <location>
        <begin position="10"/>
        <end position="98"/>
    </location>
</feature>
<protein>
    <submittedName>
        <fullName evidence="2">Nucleotidyltransferase domain-containing protein</fullName>
        <ecNumber evidence="2">2.7.7.-</ecNumber>
    </submittedName>
</protein>
<sequence length="101" mass="11628">MKIQNKHKQAIIEIARNTITEPCEILAFGSRVNGDAHDGSDLDLVIISQKQCAIDSEMFVNFKNRLQESNIPILVQVMDWYAIPESFRQNIARKNERLMII</sequence>
<name>A0AAW8CK25_9PAST</name>
<dbReference type="SUPFAM" id="SSF81301">
    <property type="entry name" value="Nucleotidyltransferase"/>
    <property type="match status" value="1"/>
</dbReference>
<accession>A0AAW8CK25</accession>